<dbReference type="GO" id="GO:0016757">
    <property type="term" value="F:glycosyltransferase activity"/>
    <property type="evidence" value="ECO:0007669"/>
    <property type="project" value="InterPro"/>
</dbReference>
<evidence type="ECO:0000256" key="1">
    <source>
        <dbReference type="ARBA" id="ARBA00022679"/>
    </source>
</evidence>
<dbReference type="PANTHER" id="PTHR46401">
    <property type="entry name" value="GLYCOSYLTRANSFERASE WBBK-RELATED"/>
    <property type="match status" value="1"/>
</dbReference>
<dbReference type="EMBL" id="JAAGVY010000074">
    <property type="protein sequence ID" value="NEN25729.1"/>
    <property type="molecule type" value="Genomic_DNA"/>
</dbReference>
<name>A0A7K3WVJ8_9FLAO</name>
<comment type="caution">
    <text evidence="3">The sequence shown here is derived from an EMBL/GenBank/DDBJ whole genome shotgun (WGS) entry which is preliminary data.</text>
</comment>
<proteinExistence type="predicted"/>
<evidence type="ECO:0000313" key="4">
    <source>
        <dbReference type="Proteomes" id="UP000486602"/>
    </source>
</evidence>
<feature type="domain" description="Glycosyl transferase family 1" evidence="2">
    <location>
        <begin position="194"/>
        <end position="348"/>
    </location>
</feature>
<dbReference type="Gene3D" id="3.40.50.2000">
    <property type="entry name" value="Glycogen Phosphorylase B"/>
    <property type="match status" value="2"/>
</dbReference>
<keyword evidence="4" id="KW-1185">Reference proteome</keyword>
<evidence type="ECO:0000259" key="2">
    <source>
        <dbReference type="Pfam" id="PF00534"/>
    </source>
</evidence>
<sequence>MRWITYFPEIHNVHLTKDLGLLPYYMQEVLGYDAALMARFPDDEYPALDGEVKGLETISLGDKGNLFFTEKASVHYLKNHARKIDVLNLYHLSRHTLVYGNIYKKNNPKGKLYLKLDAYTTHLQKRKRYARNIIKNIALKWLEKEFFRNVDLISVESHEGLEMAQKTYPNLHDKLIYLPNGCNDRYLKTAFTKPFKKENTILSVGRPGSSDKNYELLLAAIPFLELGNWKIRIAGPVSDEFDQKWQKVLLDYPAEAAKIEFLGNFADRKKLYEEYAAAKVFFLPSRVESFGIAFVEALYFGCVLVGHKGMSAYNDLSANGEFGVYFEDNDPVSFANSLSEAIKMSDNEGVHKRIENHAAENFYWSTLAVKLDKRLRDE</sequence>
<dbReference type="RefSeq" id="WP_163287177.1">
    <property type="nucleotide sequence ID" value="NZ_JAAGVY010000074.1"/>
</dbReference>
<evidence type="ECO:0000313" key="3">
    <source>
        <dbReference type="EMBL" id="NEN25729.1"/>
    </source>
</evidence>
<keyword evidence="1 3" id="KW-0808">Transferase</keyword>
<dbReference type="Pfam" id="PF00534">
    <property type="entry name" value="Glycos_transf_1"/>
    <property type="match status" value="1"/>
</dbReference>
<organism evidence="3 4">
    <name type="scientific">Cryomorpha ignava</name>
    <dbReference type="NCBI Taxonomy" id="101383"/>
    <lineage>
        <taxon>Bacteria</taxon>
        <taxon>Pseudomonadati</taxon>
        <taxon>Bacteroidota</taxon>
        <taxon>Flavobacteriia</taxon>
        <taxon>Flavobacteriales</taxon>
        <taxon>Cryomorphaceae</taxon>
        <taxon>Cryomorpha</taxon>
    </lineage>
</organism>
<dbReference type="Proteomes" id="UP000486602">
    <property type="component" value="Unassembled WGS sequence"/>
</dbReference>
<dbReference type="SUPFAM" id="SSF53756">
    <property type="entry name" value="UDP-Glycosyltransferase/glycogen phosphorylase"/>
    <property type="match status" value="1"/>
</dbReference>
<dbReference type="InterPro" id="IPR001296">
    <property type="entry name" value="Glyco_trans_1"/>
</dbReference>
<gene>
    <name evidence="3" type="ORF">G3O08_19755</name>
</gene>
<reference evidence="3 4" key="1">
    <citation type="submission" date="2020-02" db="EMBL/GenBank/DDBJ databases">
        <title>Out from the shadows clarifying the taxonomy of the family Cryomorphaceae and related taxa by utilizing the GTDB taxonomic framework.</title>
        <authorList>
            <person name="Bowman J.P."/>
        </authorList>
    </citation>
    <scope>NUCLEOTIDE SEQUENCE [LARGE SCALE GENOMIC DNA]</scope>
    <source>
        <strain evidence="3 4">QSSC 1-22</strain>
    </source>
</reference>
<accession>A0A7K3WVJ8</accession>
<dbReference type="CDD" id="cd03801">
    <property type="entry name" value="GT4_PimA-like"/>
    <property type="match status" value="1"/>
</dbReference>
<dbReference type="GO" id="GO:0009103">
    <property type="term" value="P:lipopolysaccharide biosynthetic process"/>
    <property type="evidence" value="ECO:0007669"/>
    <property type="project" value="TreeGrafter"/>
</dbReference>
<dbReference type="PANTHER" id="PTHR46401:SF2">
    <property type="entry name" value="GLYCOSYLTRANSFERASE WBBK-RELATED"/>
    <property type="match status" value="1"/>
</dbReference>
<protein>
    <submittedName>
        <fullName evidence="3">Glycosyltransferase</fullName>
    </submittedName>
</protein>
<dbReference type="AlphaFoldDB" id="A0A7K3WVJ8"/>